<evidence type="ECO:0000256" key="4">
    <source>
        <dbReference type="SAM" id="SignalP"/>
    </source>
</evidence>
<feature type="chain" id="PRO_5043757247" description="peptidylprolyl isomerase" evidence="4">
    <location>
        <begin position="30"/>
        <end position="291"/>
    </location>
</feature>
<dbReference type="InterPro" id="IPR044665">
    <property type="entry name" value="E_coli_cyclophilin_A-like"/>
</dbReference>
<dbReference type="Proteomes" id="UP001359886">
    <property type="component" value="Unassembled WGS sequence"/>
</dbReference>
<accession>A0AAW9RDC2</accession>
<evidence type="ECO:0000256" key="1">
    <source>
        <dbReference type="ARBA" id="ARBA00013194"/>
    </source>
</evidence>
<dbReference type="RefSeq" id="WP_354695424.1">
    <property type="nucleotide sequence ID" value="NZ_JAZHOG010000006.1"/>
</dbReference>
<sequence length="291" mass="32726">MSDSPMTREFIAPLALLLILLAGSSAAAAQDDMVWREVEPNNVVFMELQEGRVIIELNPVFAPKTVAQFQRLVLSRFYDGLPFYRVIDGFVAQGGDGSDLGELSNVPLIDAEFEIDWHDELPFFSVQEPDLFAPETGFVDGFPAGRDPEAGKVWLTHCPGTVAMARNDDRDSSRTDFYIVIGQAPRYLDRNLTVFGRVVEGMDVVQRIRRGPAAANGVIESDLERSRIRSMRLGSEMPEAERLHVYVMDTSSKPFDRLVDDRRVRKHRFFVNKPPRVIDVCQVPLGARVTK</sequence>
<organism evidence="6 7">
    <name type="scientific">Elongatibacter sediminis</name>
    <dbReference type="NCBI Taxonomy" id="3119006"/>
    <lineage>
        <taxon>Bacteria</taxon>
        <taxon>Pseudomonadati</taxon>
        <taxon>Pseudomonadota</taxon>
        <taxon>Gammaproteobacteria</taxon>
        <taxon>Chromatiales</taxon>
        <taxon>Wenzhouxiangellaceae</taxon>
        <taxon>Elongatibacter</taxon>
    </lineage>
</organism>
<name>A0AAW9RDC2_9GAMM</name>
<dbReference type="PANTHER" id="PTHR43246">
    <property type="entry name" value="PEPTIDYL-PROLYL CIS-TRANS ISOMERASE CYP38, CHLOROPLASTIC"/>
    <property type="match status" value="1"/>
</dbReference>
<dbReference type="EMBL" id="JAZHOG010000006">
    <property type="protein sequence ID" value="MEJ8568102.1"/>
    <property type="molecule type" value="Genomic_DNA"/>
</dbReference>
<gene>
    <name evidence="6" type="ORF">V3330_10735</name>
</gene>
<dbReference type="Gene3D" id="2.40.100.10">
    <property type="entry name" value="Cyclophilin-like"/>
    <property type="match status" value="1"/>
</dbReference>
<evidence type="ECO:0000313" key="6">
    <source>
        <dbReference type="EMBL" id="MEJ8568102.1"/>
    </source>
</evidence>
<dbReference type="CDD" id="cd00317">
    <property type="entry name" value="cyclophilin"/>
    <property type="match status" value="1"/>
</dbReference>
<keyword evidence="3 6" id="KW-0413">Isomerase</keyword>
<feature type="domain" description="PPIase cyclophilin-type" evidence="5">
    <location>
        <begin position="51"/>
        <end position="235"/>
    </location>
</feature>
<dbReference type="SUPFAM" id="SSF50891">
    <property type="entry name" value="Cyclophilin-like"/>
    <property type="match status" value="1"/>
</dbReference>
<keyword evidence="2" id="KW-0697">Rotamase</keyword>
<keyword evidence="4" id="KW-0732">Signal</keyword>
<dbReference type="Pfam" id="PF00160">
    <property type="entry name" value="Pro_isomerase"/>
    <property type="match status" value="1"/>
</dbReference>
<reference evidence="6 7" key="1">
    <citation type="submission" date="2024-02" db="EMBL/GenBank/DDBJ databases">
        <title>A novel Wenzhouxiangellaceae bacterium, isolated from coastal sediments.</title>
        <authorList>
            <person name="Du Z.-J."/>
            <person name="Ye Y.-Q."/>
            <person name="Zhang X.-Y."/>
        </authorList>
    </citation>
    <scope>NUCLEOTIDE SEQUENCE [LARGE SCALE GENOMIC DNA]</scope>
    <source>
        <strain evidence="6 7">CH-27</strain>
    </source>
</reference>
<proteinExistence type="predicted"/>
<dbReference type="PROSITE" id="PS50072">
    <property type="entry name" value="CSA_PPIASE_2"/>
    <property type="match status" value="1"/>
</dbReference>
<dbReference type="AlphaFoldDB" id="A0AAW9RDC2"/>
<dbReference type="InterPro" id="IPR002130">
    <property type="entry name" value="Cyclophilin-type_PPIase_dom"/>
</dbReference>
<feature type="signal peptide" evidence="4">
    <location>
        <begin position="1"/>
        <end position="29"/>
    </location>
</feature>
<evidence type="ECO:0000259" key="5">
    <source>
        <dbReference type="PROSITE" id="PS50072"/>
    </source>
</evidence>
<evidence type="ECO:0000313" key="7">
    <source>
        <dbReference type="Proteomes" id="UP001359886"/>
    </source>
</evidence>
<evidence type="ECO:0000256" key="3">
    <source>
        <dbReference type="ARBA" id="ARBA00023235"/>
    </source>
</evidence>
<dbReference type="EC" id="5.2.1.8" evidence="1"/>
<dbReference type="InterPro" id="IPR029000">
    <property type="entry name" value="Cyclophilin-like_dom_sf"/>
</dbReference>
<keyword evidence="7" id="KW-1185">Reference proteome</keyword>
<comment type="caution">
    <text evidence="6">The sequence shown here is derived from an EMBL/GenBank/DDBJ whole genome shotgun (WGS) entry which is preliminary data.</text>
</comment>
<protein>
    <recommendedName>
        <fullName evidence="1">peptidylprolyl isomerase</fullName>
        <ecNumber evidence="1">5.2.1.8</ecNumber>
    </recommendedName>
</protein>
<evidence type="ECO:0000256" key="2">
    <source>
        <dbReference type="ARBA" id="ARBA00023110"/>
    </source>
</evidence>
<dbReference type="GO" id="GO:0003755">
    <property type="term" value="F:peptidyl-prolyl cis-trans isomerase activity"/>
    <property type="evidence" value="ECO:0007669"/>
    <property type="project" value="UniProtKB-KW"/>
</dbReference>